<organism evidence="16 17">
    <name type="scientific">Synchytrium microbalum</name>
    <dbReference type="NCBI Taxonomy" id="1806994"/>
    <lineage>
        <taxon>Eukaryota</taxon>
        <taxon>Fungi</taxon>
        <taxon>Fungi incertae sedis</taxon>
        <taxon>Chytridiomycota</taxon>
        <taxon>Chytridiomycota incertae sedis</taxon>
        <taxon>Chytridiomycetes</taxon>
        <taxon>Synchytriales</taxon>
        <taxon>Synchytriaceae</taxon>
        <taxon>Synchytrium</taxon>
    </lineage>
</organism>
<dbReference type="GO" id="GO:0016540">
    <property type="term" value="P:protein autoprocessing"/>
    <property type="evidence" value="ECO:0007669"/>
    <property type="project" value="UniProtKB-UniRule"/>
</dbReference>
<dbReference type="UniPathway" id="UPA00558">
    <property type="reaction ID" value="UER00616"/>
</dbReference>
<feature type="active site" description="Schiff-base intermediate with substrate; via pyruvic acid; for decarboxylase activity" evidence="12">
    <location>
        <position position="533"/>
    </location>
</feature>
<dbReference type="InterPro" id="IPR033661">
    <property type="entry name" value="PSD_type1_euk"/>
</dbReference>
<evidence type="ECO:0000256" key="11">
    <source>
        <dbReference type="ARBA" id="ARBA00023317"/>
    </source>
</evidence>
<keyword evidence="6 12" id="KW-0443">Lipid metabolism</keyword>
<comment type="function">
    <text evidence="12">Catalyzes the formation of phosphatidylethanolamine (PtdEtn) from phosphatidylserine (PtdSer). Plays a central role in phospholipid metabolism and in the interorganelle trafficking of phosphatidylserine.</text>
</comment>
<feature type="active site" description="Charge relay system; for autoendoproteolytic cleavage activity" evidence="12">
    <location>
        <position position="310"/>
    </location>
</feature>
<keyword evidence="3 12" id="KW-0812">Transmembrane</keyword>
<comment type="subcellular location">
    <molecule>Phosphatidylserine decarboxylase 1 alpha chain</molecule>
    <subcellularLocation>
        <location evidence="12">Mitochondrion inner membrane</location>
        <topology evidence="12">Peripheral membrane protein</topology>
        <orientation evidence="12">Intermembrane side</orientation>
    </subcellularLocation>
    <text evidence="12">Anchored to the mitochondrial inner membrane through its interaction with the integral membrane beta chain.</text>
</comment>
<dbReference type="PANTHER" id="PTHR10067">
    <property type="entry name" value="PHOSPHATIDYLSERINE DECARBOXYLASE"/>
    <property type="match status" value="1"/>
</dbReference>
<dbReference type="GO" id="GO:0005743">
    <property type="term" value="C:mitochondrial inner membrane"/>
    <property type="evidence" value="ECO:0007669"/>
    <property type="project" value="UniProtKB-SubCell"/>
</dbReference>
<comment type="cofactor">
    <cofactor evidence="12">
        <name>pyruvate</name>
        <dbReference type="ChEBI" id="CHEBI:15361"/>
    </cofactor>
    <text evidence="12">Binds 1 pyruvoyl group covalently per subunit.</text>
</comment>
<keyword evidence="12" id="KW-0865">Zymogen</keyword>
<evidence type="ECO:0000256" key="4">
    <source>
        <dbReference type="ARBA" id="ARBA00022793"/>
    </source>
</evidence>
<feature type="modified residue" description="Pyruvic acid (Ser); by autocatalysis" evidence="12">
    <location>
        <position position="533"/>
    </location>
</feature>
<keyword evidence="4 12" id="KW-0210">Decarboxylase</keyword>
<comment type="similarity">
    <text evidence="12">Belongs to the phosphatidylserine decarboxylase family. PSD-B subfamily. Eukaryotic type I sub-subfamily.</text>
</comment>
<keyword evidence="9 12" id="KW-0456">Lyase</keyword>
<dbReference type="EC" id="4.1.1.65" evidence="12"/>
<dbReference type="EMBL" id="QEAO01000032">
    <property type="protein sequence ID" value="TPX32273.1"/>
    <property type="molecule type" value="Genomic_DNA"/>
</dbReference>
<comment type="subunit">
    <text evidence="12">Heterodimer of a large membrane-associated beta subunit and a small pyruvoyl-containing alpha subunit.</text>
</comment>
<comment type="pathway">
    <text evidence="12">Phospholipid metabolism; phosphatidylethanolamine biosynthesis; phosphatidylethanolamine from CDP-diacylglycerol: step 2/2.</text>
</comment>
<feature type="region of interest" description="Disordered" evidence="13">
    <location>
        <begin position="339"/>
        <end position="365"/>
    </location>
</feature>
<evidence type="ECO:0000256" key="12">
    <source>
        <dbReference type="HAMAP-Rule" id="MF_03208"/>
    </source>
</evidence>
<evidence type="ECO:0000256" key="5">
    <source>
        <dbReference type="ARBA" id="ARBA00022989"/>
    </source>
</evidence>
<comment type="catalytic activity">
    <reaction evidence="12">
        <text>a 1,2-diacyl-sn-glycero-3-phospho-L-serine + H(+) = a 1,2-diacyl-sn-glycero-3-phosphoethanolamine + CO2</text>
        <dbReference type="Rhea" id="RHEA:20828"/>
        <dbReference type="ChEBI" id="CHEBI:15378"/>
        <dbReference type="ChEBI" id="CHEBI:16526"/>
        <dbReference type="ChEBI" id="CHEBI:57262"/>
        <dbReference type="ChEBI" id="CHEBI:64612"/>
        <dbReference type="EC" id="4.1.1.65"/>
    </reaction>
</comment>
<evidence type="ECO:0000313" key="16">
    <source>
        <dbReference type="EMBL" id="TPX32273.1"/>
    </source>
</evidence>
<proteinExistence type="inferred from homology"/>
<dbReference type="InterPro" id="IPR003817">
    <property type="entry name" value="PS_Dcarbxylase"/>
</dbReference>
<dbReference type="InterPro" id="IPR033177">
    <property type="entry name" value="PSD-B"/>
</dbReference>
<evidence type="ECO:0000313" key="17">
    <source>
        <dbReference type="Proteomes" id="UP000319731"/>
    </source>
</evidence>
<dbReference type="InterPro" id="IPR029071">
    <property type="entry name" value="Ubiquitin-like_domsf"/>
</dbReference>
<evidence type="ECO:0000256" key="10">
    <source>
        <dbReference type="ARBA" id="ARBA00023264"/>
    </source>
</evidence>
<dbReference type="InterPro" id="IPR022617">
    <property type="entry name" value="Rad60/SUMO-like_dom"/>
</dbReference>
<dbReference type="PANTHER" id="PTHR10067:SF6">
    <property type="entry name" value="PHOSPHATIDYLSERINE DECARBOXYLASE PROENZYME, MITOCHONDRIAL"/>
    <property type="match status" value="1"/>
</dbReference>
<feature type="transmembrane region" description="Helical" evidence="14">
    <location>
        <begin position="169"/>
        <end position="191"/>
    </location>
</feature>
<comment type="pathway">
    <text evidence="1">Lipid metabolism.</text>
</comment>
<comment type="caution">
    <text evidence="16">The sequence shown here is derived from an EMBL/GenBank/DDBJ whole genome shotgun (WGS) entry which is preliminary data.</text>
</comment>
<feature type="active site" description="Charge relay system; for autoendoproteolytic cleavage activity" evidence="12">
    <location>
        <position position="533"/>
    </location>
</feature>
<dbReference type="Pfam" id="PF11976">
    <property type="entry name" value="Rad60-SLD"/>
    <property type="match status" value="1"/>
</dbReference>
<feature type="compositionally biased region" description="Polar residues" evidence="13">
    <location>
        <begin position="344"/>
        <end position="362"/>
    </location>
</feature>
<keyword evidence="11 12" id="KW-0670">Pyruvate</keyword>
<feature type="topological domain" description="Mitochondrial matrix" evidence="12">
    <location>
        <begin position="1"/>
        <end position="174"/>
    </location>
</feature>
<feature type="topological domain" description="Mitochondrial intermembrane" evidence="12">
    <location>
        <begin position="194"/>
        <end position="564"/>
    </location>
</feature>
<keyword evidence="2 12" id="KW-0444">Lipid biosynthesis</keyword>
<dbReference type="Pfam" id="PF02666">
    <property type="entry name" value="PS_Dcarbxylase"/>
    <property type="match status" value="2"/>
</dbReference>
<comment type="subcellular location">
    <molecule>Phosphatidylserine decarboxylase 1 beta chain</molecule>
    <subcellularLocation>
        <location evidence="12">Mitochondrion inner membrane</location>
        <topology evidence="12">Single-pass membrane protein</topology>
        <orientation evidence="12">Intermembrane side</orientation>
    </subcellularLocation>
</comment>
<dbReference type="NCBIfam" id="TIGR00163">
    <property type="entry name" value="PS_decarb"/>
    <property type="match status" value="1"/>
</dbReference>
<keyword evidence="10 12" id="KW-1208">Phospholipid metabolism</keyword>
<dbReference type="SUPFAM" id="SSF54236">
    <property type="entry name" value="Ubiquitin-like"/>
    <property type="match status" value="1"/>
</dbReference>
<evidence type="ECO:0000256" key="8">
    <source>
        <dbReference type="ARBA" id="ARBA00023209"/>
    </source>
</evidence>
<feature type="site" description="Cleavage (non-hydrolytic); by autocatalysis" evidence="12">
    <location>
        <begin position="532"/>
        <end position="533"/>
    </location>
</feature>
<keyword evidence="12" id="KW-0999">Mitochondrion inner membrane</keyword>
<keyword evidence="17" id="KW-1185">Reference proteome</keyword>
<dbReference type="GO" id="GO:0006646">
    <property type="term" value="P:phosphatidylethanolamine biosynthetic process"/>
    <property type="evidence" value="ECO:0007669"/>
    <property type="project" value="UniProtKB-UniRule"/>
</dbReference>
<gene>
    <name evidence="12" type="primary">PSD1</name>
    <name evidence="16" type="ORF">SmJEL517_g04595</name>
</gene>
<feature type="active site" description="Charge relay system; for autoendoproteolytic cleavage activity" evidence="12">
    <location>
        <position position="426"/>
    </location>
</feature>
<dbReference type="GO" id="GO:0004609">
    <property type="term" value="F:phosphatidylserine decarboxylase activity"/>
    <property type="evidence" value="ECO:0007669"/>
    <property type="project" value="UniProtKB-UniRule"/>
</dbReference>
<evidence type="ECO:0000256" key="13">
    <source>
        <dbReference type="SAM" id="MobiDB-lite"/>
    </source>
</evidence>
<dbReference type="Proteomes" id="UP000319731">
    <property type="component" value="Unassembled WGS sequence"/>
</dbReference>
<reference evidence="16 17" key="1">
    <citation type="journal article" date="2019" name="Sci. Rep.">
        <title>Comparative genomics of chytrid fungi reveal insights into the obligate biotrophic and pathogenic lifestyle of Synchytrium endobioticum.</title>
        <authorList>
            <person name="van de Vossenberg B.T.L.H."/>
            <person name="Warris S."/>
            <person name="Nguyen H.D.T."/>
            <person name="van Gent-Pelzer M.P.E."/>
            <person name="Joly D.L."/>
            <person name="van de Geest H.C."/>
            <person name="Bonants P.J.M."/>
            <person name="Smith D.S."/>
            <person name="Levesque C.A."/>
            <person name="van der Lee T.A.J."/>
        </authorList>
    </citation>
    <scope>NUCLEOTIDE SEQUENCE [LARGE SCALE GENOMIC DNA]</scope>
    <source>
        <strain evidence="16 17">JEL517</strain>
    </source>
</reference>
<keyword evidence="5 12" id="KW-1133">Transmembrane helix</keyword>
<dbReference type="AlphaFoldDB" id="A0A507C430"/>
<comment type="PTM">
    <text evidence="12">Is synthesized initially as an inactive proenzyme. Formation of the active enzyme involves a self-maturation process in which the active site pyruvoyl group is generated from an internal serine residue via an autocatalytic post-translational modification. Two non-identical subunits are generated from the proenzyme in this reaction, and the pyruvate is formed at the N-terminus of the alpha chain, which is derived from the carboxyl end of the proenzyme. The autoendoproteolytic cleavage occurs by a canonical serine protease mechanism, in which the side chain hydroxyl group of the serine supplies its oxygen atom to form the C-terminus of the beta chain, while the remainder of the serine residue undergoes an oxidative deamination to produce ammonia and the pyruvoyl prosthetic group on the alpha chain. During this reaction, the Ser that is part of the protease active site of the proenzyme becomes the pyruvoyl prosthetic group, which constitutes an essential element of the active site of the mature decarboxylase.</text>
</comment>
<keyword evidence="7 12" id="KW-0472">Membrane</keyword>
<evidence type="ECO:0000256" key="1">
    <source>
        <dbReference type="ARBA" id="ARBA00005189"/>
    </source>
</evidence>
<evidence type="ECO:0000256" key="6">
    <source>
        <dbReference type="ARBA" id="ARBA00023098"/>
    </source>
</evidence>
<evidence type="ECO:0000256" key="2">
    <source>
        <dbReference type="ARBA" id="ARBA00022516"/>
    </source>
</evidence>
<dbReference type="HAMAP" id="MF_03208">
    <property type="entry name" value="PS_decarb_PSD_B_type1_euk"/>
    <property type="match status" value="1"/>
</dbReference>
<feature type="chain" id="PRO_5023314723" description="Phosphatidylserine decarboxylase 1 beta chain" evidence="12">
    <location>
        <begin position="1"/>
        <end position="532"/>
    </location>
</feature>
<dbReference type="STRING" id="1806994.A0A507C430"/>
<dbReference type="Gene3D" id="3.10.20.90">
    <property type="entry name" value="Phosphatidylinositol 3-kinase Catalytic Subunit, Chain A, domain 1"/>
    <property type="match status" value="1"/>
</dbReference>
<evidence type="ECO:0000256" key="3">
    <source>
        <dbReference type="ARBA" id="ARBA00022692"/>
    </source>
</evidence>
<evidence type="ECO:0000256" key="9">
    <source>
        <dbReference type="ARBA" id="ARBA00023239"/>
    </source>
</evidence>
<keyword evidence="8 12" id="KW-0594">Phospholipid biosynthesis</keyword>
<keyword evidence="12" id="KW-0496">Mitochondrion</keyword>
<evidence type="ECO:0000256" key="7">
    <source>
        <dbReference type="ARBA" id="ARBA00023136"/>
    </source>
</evidence>
<accession>A0A507C430</accession>
<dbReference type="OrthoDB" id="4330at2759"/>
<sequence length="564" mass="63531">MARRGRSTQSESPERYTSTEPFKLIEFIEELLLNSHHHRHVRQTQNGNAGESFTIRMNGPGADETCQLKVKPASLFQKVIDIWHSTKHPTTDKKAFRFSHNGTFITGKSTLQDLGLGQDDDIQVTIVQTLDGIQHGIAIDSLRKLTFKTTYVNVETFEKVKENFDTTKIVWRPIPTALGLIIIAVVGLMHARNREIRRIKRLRALENGGVQGDDADNLIEVTGPWQFQLYGTLPLRAISRLWGKMNELIVPKWLRNPLYGLYARAFGCNLDEALEPNLVTYPNLASFFYRELKPGARVIDPEAEVVSPADGKVLNFGIVTDRRVEQIKGMTYSLDAFLGKPKKSQNQPNPHTQTATSDTTMVNEHDTSSHLISEAHFANVNSVDYSLERMMGDQKDVPLKPLHMEGDKALFFVVVYLAPGDYHRFHSPTEWKVEKRRHFPGELFSVSPKVVSLMQNLFVLNERVVLLGNWKHGMFSMIPIGATNVGSIKINFDETLRTNVVDSNTIPGTYSERIFDHLPLKKGQEVGGFQLGSTVALVFEAPKTFRFCLESGQSIKVGQAVGYL</sequence>
<feature type="domain" description="Rad60/SUMO-like" evidence="15">
    <location>
        <begin position="58"/>
        <end position="126"/>
    </location>
</feature>
<protein>
    <recommendedName>
        <fullName evidence="12">Phosphatidylserine decarboxylase proenzyme 1, mitochondrial</fullName>
        <ecNumber evidence="12">4.1.1.65</ecNumber>
    </recommendedName>
    <component>
        <recommendedName>
            <fullName evidence="12">Phosphatidylserine decarboxylase 1 beta chain</fullName>
        </recommendedName>
    </component>
    <component>
        <recommendedName>
            <fullName evidence="12">Phosphatidylserine decarboxylase 1 alpha chain</fullName>
        </recommendedName>
    </component>
</protein>
<evidence type="ECO:0000256" key="14">
    <source>
        <dbReference type="SAM" id="Phobius"/>
    </source>
</evidence>
<evidence type="ECO:0000259" key="15">
    <source>
        <dbReference type="Pfam" id="PF11976"/>
    </source>
</evidence>
<feature type="chain" id="PRO_5023314724" description="Phosphatidylserine decarboxylase 1 alpha chain" evidence="12">
    <location>
        <begin position="533"/>
        <end position="564"/>
    </location>
</feature>
<name>A0A507C430_9FUNG</name>